<organism evidence="3 4">
    <name type="scientific">Leptomonas seymouri</name>
    <dbReference type="NCBI Taxonomy" id="5684"/>
    <lineage>
        <taxon>Eukaryota</taxon>
        <taxon>Discoba</taxon>
        <taxon>Euglenozoa</taxon>
        <taxon>Kinetoplastea</taxon>
        <taxon>Metakinetoplastina</taxon>
        <taxon>Trypanosomatida</taxon>
        <taxon>Trypanosomatidae</taxon>
        <taxon>Leishmaniinae</taxon>
        <taxon>Leptomonas</taxon>
    </lineage>
</organism>
<dbReference type="Proteomes" id="UP000038009">
    <property type="component" value="Unassembled WGS sequence"/>
</dbReference>
<dbReference type="InterPro" id="IPR050868">
    <property type="entry name" value="ELMO_domain-containing"/>
</dbReference>
<name>A0A0N1ILP2_LEPSE</name>
<dbReference type="PANTHER" id="PTHR12771:SF51">
    <property type="entry name" value="LD01482P"/>
    <property type="match status" value="1"/>
</dbReference>
<evidence type="ECO:0000313" key="4">
    <source>
        <dbReference type="Proteomes" id="UP000038009"/>
    </source>
</evidence>
<evidence type="ECO:0000256" key="1">
    <source>
        <dbReference type="SAM" id="Phobius"/>
    </source>
</evidence>
<dbReference type="OrthoDB" id="67155at2759"/>
<evidence type="ECO:0000313" key="3">
    <source>
        <dbReference type="EMBL" id="KPI88611.1"/>
    </source>
</evidence>
<sequence length="403" mass="43993">MSSSSSSSGGSIRTPQIIAAAVTVTAAFGAGLAYLMMSSSNGGGRRAFRSDAGVASPRQAIAEALEAIRSGRCTTCGELVAFLRGPPASPVPAAARLGLTEQPKPSQKLPPTNAYLVRVPYPILHYIRESYLPALRRQFSSAQQQQPPAKPPASLRVEFELFSQLMGSDLSLRRMRVERASAFDDDNRSHLNLLQQLWMATGKSATTYSRLGPQWGALGFQGEDPATDLRGGGVLALRQLVHFAQTHNAAFREMMAYNERIQRENKHSWYLLAVVSIQLSTQLMLEQDHPLYLPHLELIYDTLRQGAASGAAAKPVTRRALAAQKSVPLASTGSEDTAAFWEACNSLTNAEAGMLALHHALLLHFKACWERDEPHVMEYSTYMPSKVFNTFFSPSWADTTISA</sequence>
<dbReference type="EMBL" id="LJSK01000045">
    <property type="protein sequence ID" value="KPI88611.1"/>
    <property type="molecule type" value="Genomic_DNA"/>
</dbReference>
<keyword evidence="1" id="KW-1133">Transmembrane helix</keyword>
<dbReference type="OMA" id="HVAHLEM"/>
<feature type="domain" description="ELMO" evidence="2">
    <location>
        <begin position="189"/>
        <end position="394"/>
    </location>
</feature>
<comment type="caution">
    <text evidence="3">The sequence shown here is derived from an EMBL/GenBank/DDBJ whole genome shotgun (WGS) entry which is preliminary data.</text>
</comment>
<protein>
    <recommendedName>
        <fullName evidence="2">ELMO domain-containing protein</fullName>
    </recommendedName>
</protein>
<keyword evidence="1" id="KW-0472">Membrane</keyword>
<evidence type="ECO:0000259" key="2">
    <source>
        <dbReference type="PROSITE" id="PS51335"/>
    </source>
</evidence>
<feature type="transmembrane region" description="Helical" evidence="1">
    <location>
        <begin position="17"/>
        <end position="37"/>
    </location>
</feature>
<dbReference type="VEuPathDB" id="TriTrypDB:Lsey_0045_0130"/>
<dbReference type="PANTHER" id="PTHR12771">
    <property type="entry name" value="ENGULFMENT AND CELL MOTILITY"/>
    <property type="match status" value="1"/>
</dbReference>
<dbReference type="AlphaFoldDB" id="A0A0N1ILP2"/>
<dbReference type="InterPro" id="IPR006816">
    <property type="entry name" value="ELMO_dom"/>
</dbReference>
<dbReference type="Pfam" id="PF04727">
    <property type="entry name" value="ELMO_CED12"/>
    <property type="match status" value="1"/>
</dbReference>
<accession>A0A0N1ILP2</accession>
<keyword evidence="4" id="KW-1185">Reference proteome</keyword>
<proteinExistence type="predicted"/>
<reference evidence="3 4" key="1">
    <citation type="journal article" date="2015" name="PLoS Pathog.">
        <title>Leptomonas seymouri: Adaptations to the Dixenous Life Cycle Analyzed by Genome Sequencing, Transcriptome Profiling and Co-infection with Leishmania donovani.</title>
        <authorList>
            <person name="Kraeva N."/>
            <person name="Butenko A."/>
            <person name="Hlavacova J."/>
            <person name="Kostygov A."/>
            <person name="Myskova J."/>
            <person name="Grybchuk D."/>
            <person name="Lestinova T."/>
            <person name="Votypka J."/>
            <person name="Volf P."/>
            <person name="Opperdoes F."/>
            <person name="Flegontov P."/>
            <person name="Lukes J."/>
            <person name="Yurchenko V."/>
        </authorList>
    </citation>
    <scope>NUCLEOTIDE SEQUENCE [LARGE SCALE GENOMIC DNA]</scope>
    <source>
        <strain evidence="3 4">ATCC 30220</strain>
    </source>
</reference>
<gene>
    <name evidence="3" type="ORF">ABL78_2279</name>
</gene>
<dbReference type="PROSITE" id="PS51335">
    <property type="entry name" value="ELMO"/>
    <property type="match status" value="1"/>
</dbReference>
<keyword evidence="1" id="KW-0812">Transmembrane</keyword>